<accession>A0A0P1IKS8</accession>
<dbReference type="InterPro" id="IPR045489">
    <property type="entry name" value="DUF6429"/>
</dbReference>
<organism evidence="2 3">
    <name type="scientific">Ruegeria denitrificans</name>
    <dbReference type="NCBI Taxonomy" id="1715692"/>
    <lineage>
        <taxon>Bacteria</taxon>
        <taxon>Pseudomonadati</taxon>
        <taxon>Pseudomonadota</taxon>
        <taxon>Alphaproteobacteria</taxon>
        <taxon>Rhodobacterales</taxon>
        <taxon>Roseobacteraceae</taxon>
        <taxon>Ruegeria</taxon>
    </lineage>
</organism>
<dbReference type="Proteomes" id="UP000051260">
    <property type="component" value="Unassembled WGS sequence"/>
</dbReference>
<evidence type="ECO:0000259" key="1">
    <source>
        <dbReference type="Pfam" id="PF20008"/>
    </source>
</evidence>
<evidence type="ECO:0000313" key="3">
    <source>
        <dbReference type="Proteomes" id="UP000051260"/>
    </source>
</evidence>
<protein>
    <recommendedName>
        <fullName evidence="1">DUF6429 domain-containing protein</fullName>
    </recommendedName>
</protein>
<dbReference type="STRING" id="1715692.RUE5091_04551"/>
<feature type="domain" description="DUF6429" evidence="1">
    <location>
        <begin position="40"/>
        <end position="109"/>
    </location>
</feature>
<sequence length="114" mass="12763">MNQKSSVVQILKSVPQVLTSDRSGLTGPVRMTSAVSMEIDENKVDDAVLALLWLTLHDERRAWKGFDWDALDRLHRNGLILNPVGKAKSVVLTEEGLHRSEALFAELFVRAPKK</sequence>
<gene>
    <name evidence="2" type="ORF">RUE5091_04551</name>
</gene>
<evidence type="ECO:0000313" key="2">
    <source>
        <dbReference type="EMBL" id="CUK20722.1"/>
    </source>
</evidence>
<dbReference type="EMBL" id="CYUD01000029">
    <property type="protein sequence ID" value="CUK20722.1"/>
    <property type="molecule type" value="Genomic_DNA"/>
</dbReference>
<dbReference type="AlphaFoldDB" id="A0A0P1IKS8"/>
<reference evidence="3" key="1">
    <citation type="submission" date="2015-09" db="EMBL/GenBank/DDBJ databases">
        <authorList>
            <person name="Rodrigo-Torres L."/>
            <person name="Arahal D.R."/>
        </authorList>
    </citation>
    <scope>NUCLEOTIDE SEQUENCE [LARGE SCALE GENOMIC DNA]</scope>
    <source>
        <strain evidence="3">CECT 5091</strain>
    </source>
</reference>
<name>A0A0P1IKS8_9RHOB</name>
<dbReference type="Pfam" id="PF20008">
    <property type="entry name" value="DUF6429"/>
    <property type="match status" value="1"/>
</dbReference>
<keyword evidence="3" id="KW-1185">Reference proteome</keyword>
<proteinExistence type="predicted"/>